<protein>
    <recommendedName>
        <fullName evidence="3">SH3b domain-containing protein</fullName>
    </recommendedName>
</protein>
<keyword evidence="5" id="KW-1185">Reference proteome</keyword>
<evidence type="ECO:0000256" key="2">
    <source>
        <dbReference type="SAM" id="Phobius"/>
    </source>
</evidence>
<feature type="region of interest" description="Disordered" evidence="1">
    <location>
        <begin position="35"/>
        <end position="87"/>
    </location>
</feature>
<dbReference type="Gene3D" id="2.30.30.40">
    <property type="entry name" value="SH3 Domains"/>
    <property type="match status" value="1"/>
</dbReference>
<reference evidence="4" key="1">
    <citation type="journal article" date="2014" name="Int. J. Syst. Evol. Microbiol.">
        <title>Complete genome sequence of Corynebacterium casei LMG S-19264T (=DSM 44701T), isolated from a smear-ripened cheese.</title>
        <authorList>
            <consortium name="US DOE Joint Genome Institute (JGI-PGF)"/>
            <person name="Walter F."/>
            <person name="Albersmeier A."/>
            <person name="Kalinowski J."/>
            <person name="Ruckert C."/>
        </authorList>
    </citation>
    <scope>NUCLEOTIDE SEQUENCE</scope>
    <source>
        <strain evidence="4">JCM 17251</strain>
    </source>
</reference>
<dbReference type="PROSITE" id="PS51781">
    <property type="entry name" value="SH3B"/>
    <property type="match status" value="1"/>
</dbReference>
<evidence type="ECO:0000313" key="4">
    <source>
        <dbReference type="EMBL" id="GGN61771.1"/>
    </source>
</evidence>
<dbReference type="Pfam" id="PF08239">
    <property type="entry name" value="SH3_3"/>
    <property type="match status" value="1"/>
</dbReference>
<dbReference type="Proteomes" id="UP000624041">
    <property type="component" value="Unassembled WGS sequence"/>
</dbReference>
<feature type="compositionally biased region" description="Acidic residues" evidence="1">
    <location>
        <begin position="76"/>
        <end position="87"/>
    </location>
</feature>
<dbReference type="EMBL" id="BMOS01000021">
    <property type="protein sequence ID" value="GGN61771.1"/>
    <property type="molecule type" value="Genomic_DNA"/>
</dbReference>
<proteinExistence type="predicted"/>
<feature type="domain" description="SH3b" evidence="3">
    <location>
        <begin position="91"/>
        <end position="154"/>
    </location>
</feature>
<sequence>MKRTKAFIAIILTIVALAFVVFVGIMQQKFTNPDLASMSYPQTDTESATTDEKNESDEEEAKDTDTVAGAVGSVVNDEEADDTVDAEEIEATTSTRTVEVETLNARSGPGVDYDLVGVLVMNQQVEVEDRGEEWVKVTTDEFTGYVNAKFLSEE</sequence>
<feature type="compositionally biased region" description="Polar residues" evidence="1">
    <location>
        <begin position="39"/>
        <end position="48"/>
    </location>
</feature>
<gene>
    <name evidence="4" type="ORF">GCM10007971_27090</name>
</gene>
<dbReference type="AlphaFoldDB" id="A0A917Y0F0"/>
<comment type="caution">
    <text evidence="4">The sequence shown here is derived from an EMBL/GenBank/DDBJ whole genome shotgun (WGS) entry which is preliminary data.</text>
</comment>
<keyword evidence="2" id="KW-0472">Membrane</keyword>
<organism evidence="4 5">
    <name type="scientific">Oceanobacillus indicireducens</name>
    <dbReference type="NCBI Taxonomy" id="1004261"/>
    <lineage>
        <taxon>Bacteria</taxon>
        <taxon>Bacillati</taxon>
        <taxon>Bacillota</taxon>
        <taxon>Bacilli</taxon>
        <taxon>Bacillales</taxon>
        <taxon>Bacillaceae</taxon>
        <taxon>Oceanobacillus</taxon>
    </lineage>
</organism>
<dbReference type="InterPro" id="IPR003646">
    <property type="entry name" value="SH3-like_bac-type"/>
</dbReference>
<evidence type="ECO:0000259" key="3">
    <source>
        <dbReference type="PROSITE" id="PS51781"/>
    </source>
</evidence>
<keyword evidence="2" id="KW-0812">Transmembrane</keyword>
<keyword evidence="2" id="KW-1133">Transmembrane helix</keyword>
<dbReference type="SMART" id="SM00287">
    <property type="entry name" value="SH3b"/>
    <property type="match status" value="1"/>
</dbReference>
<feature type="transmembrane region" description="Helical" evidence="2">
    <location>
        <begin position="7"/>
        <end position="26"/>
    </location>
</feature>
<evidence type="ECO:0000256" key="1">
    <source>
        <dbReference type="SAM" id="MobiDB-lite"/>
    </source>
</evidence>
<name>A0A917Y0F0_9BACI</name>
<accession>A0A917Y0F0</accession>
<dbReference type="RefSeq" id="WP_156855793.1">
    <property type="nucleotide sequence ID" value="NZ_BMOS01000021.1"/>
</dbReference>
<reference evidence="4" key="2">
    <citation type="submission" date="2020-09" db="EMBL/GenBank/DDBJ databases">
        <authorList>
            <person name="Sun Q."/>
            <person name="Ohkuma M."/>
        </authorList>
    </citation>
    <scope>NUCLEOTIDE SEQUENCE</scope>
    <source>
        <strain evidence="4">JCM 17251</strain>
    </source>
</reference>
<evidence type="ECO:0000313" key="5">
    <source>
        <dbReference type="Proteomes" id="UP000624041"/>
    </source>
</evidence>